<evidence type="ECO:0000313" key="2">
    <source>
        <dbReference type="EMBL" id="GMR50668.1"/>
    </source>
</evidence>
<dbReference type="PANTHER" id="PTHR47022">
    <property type="entry name" value="BTB AND MATH DOMAIN-CONTAINING PROTEIN 36-RELATED"/>
    <property type="match status" value="1"/>
</dbReference>
<feature type="domain" description="BTB" evidence="1">
    <location>
        <begin position="154"/>
        <end position="221"/>
    </location>
</feature>
<organism evidence="2 3">
    <name type="scientific">Pristionchus mayeri</name>
    <dbReference type="NCBI Taxonomy" id="1317129"/>
    <lineage>
        <taxon>Eukaryota</taxon>
        <taxon>Metazoa</taxon>
        <taxon>Ecdysozoa</taxon>
        <taxon>Nematoda</taxon>
        <taxon>Chromadorea</taxon>
        <taxon>Rhabditida</taxon>
        <taxon>Rhabditina</taxon>
        <taxon>Diplogasteromorpha</taxon>
        <taxon>Diplogasteroidea</taxon>
        <taxon>Neodiplogasteridae</taxon>
        <taxon>Pristionchus</taxon>
    </lineage>
</organism>
<dbReference type="CDD" id="cd18186">
    <property type="entry name" value="BTB_POZ_ZBTB_KLHL-like"/>
    <property type="match status" value="1"/>
</dbReference>
<evidence type="ECO:0000259" key="1">
    <source>
        <dbReference type="PROSITE" id="PS50097"/>
    </source>
</evidence>
<dbReference type="Pfam" id="PF00917">
    <property type="entry name" value="MATH"/>
    <property type="match status" value="1"/>
</dbReference>
<feature type="non-terminal residue" evidence="2">
    <location>
        <position position="271"/>
    </location>
</feature>
<dbReference type="InterPro" id="IPR011333">
    <property type="entry name" value="SKP1/BTB/POZ_sf"/>
</dbReference>
<sequence length="271" mass="31397">MSEFTISFEVDSISELTEKGSFSPIVHHHDLPWFLRSLSWRQTRNNNVKHLAVYLYCNWESENRDWRVDYSAGFAIMNNGVQKKIKNVRLFSDVLDPANVSGPNVNELNFCFAIIKGFIDGDKIRIEYRVKLHKISGIRKKVVFDFSEPLIGMNNIALKIGKRTIHVSKDLLALHSPVFAATFFGPFEENSKNEVELQDIVYEEFLDLLNVVYSTSMEFSSSNVLHIFKLADRYQIEVSVLDRICGYFIMTKNFEIASKLKIADEFRLHRV</sequence>
<proteinExistence type="predicted"/>
<reference evidence="3" key="1">
    <citation type="submission" date="2022-10" db="EMBL/GenBank/DDBJ databases">
        <title>Genome assembly of Pristionchus species.</title>
        <authorList>
            <person name="Yoshida K."/>
            <person name="Sommer R.J."/>
        </authorList>
    </citation>
    <scope>NUCLEOTIDE SEQUENCE [LARGE SCALE GENOMIC DNA]</scope>
    <source>
        <strain evidence="3">RS5460</strain>
    </source>
</reference>
<dbReference type="SUPFAM" id="SSF54695">
    <property type="entry name" value="POZ domain"/>
    <property type="match status" value="1"/>
</dbReference>
<gene>
    <name evidence="2" type="ORF">PMAYCL1PPCAC_20863</name>
</gene>
<accession>A0AAN5I3J0</accession>
<keyword evidence="3" id="KW-1185">Reference proteome</keyword>
<name>A0AAN5I3J0_9BILA</name>
<dbReference type="SMART" id="SM00225">
    <property type="entry name" value="BTB"/>
    <property type="match status" value="1"/>
</dbReference>
<dbReference type="Gene3D" id="2.60.210.10">
    <property type="entry name" value="Apoptosis, Tumor Necrosis Factor Receptor Associated Protein 2, Chain A"/>
    <property type="match status" value="1"/>
</dbReference>
<dbReference type="InterPro" id="IPR002083">
    <property type="entry name" value="MATH/TRAF_dom"/>
</dbReference>
<protein>
    <recommendedName>
        <fullName evidence="1">BTB domain-containing protein</fullName>
    </recommendedName>
</protein>
<dbReference type="AlphaFoldDB" id="A0AAN5I3J0"/>
<dbReference type="Gene3D" id="3.30.710.10">
    <property type="entry name" value="Potassium Channel Kv1.1, Chain A"/>
    <property type="match status" value="1"/>
</dbReference>
<dbReference type="PANTHER" id="PTHR47022:SF1">
    <property type="entry name" value="BTB AND MATH DOMAIN-CONTAINING PROTEIN 36-RELATED"/>
    <property type="match status" value="1"/>
</dbReference>
<dbReference type="Proteomes" id="UP001328107">
    <property type="component" value="Unassembled WGS sequence"/>
</dbReference>
<dbReference type="PROSITE" id="PS50097">
    <property type="entry name" value="BTB"/>
    <property type="match status" value="1"/>
</dbReference>
<dbReference type="Pfam" id="PF00651">
    <property type="entry name" value="BTB"/>
    <property type="match status" value="1"/>
</dbReference>
<comment type="caution">
    <text evidence="2">The sequence shown here is derived from an EMBL/GenBank/DDBJ whole genome shotgun (WGS) entry which is preliminary data.</text>
</comment>
<dbReference type="EMBL" id="BTRK01000004">
    <property type="protein sequence ID" value="GMR50668.1"/>
    <property type="molecule type" value="Genomic_DNA"/>
</dbReference>
<dbReference type="InterPro" id="IPR000210">
    <property type="entry name" value="BTB/POZ_dom"/>
</dbReference>
<dbReference type="SUPFAM" id="SSF49599">
    <property type="entry name" value="TRAF domain-like"/>
    <property type="match status" value="1"/>
</dbReference>
<dbReference type="InterPro" id="IPR008974">
    <property type="entry name" value="TRAF-like"/>
</dbReference>
<evidence type="ECO:0000313" key="3">
    <source>
        <dbReference type="Proteomes" id="UP001328107"/>
    </source>
</evidence>